<keyword evidence="2" id="KW-0521">NADP</keyword>
<dbReference type="FunFam" id="3.40.50.720:FF:000084">
    <property type="entry name" value="Short-chain dehydrogenase reductase"/>
    <property type="match status" value="1"/>
</dbReference>
<dbReference type="OrthoDB" id="1393670at2759"/>
<dbReference type="PRINTS" id="PR00080">
    <property type="entry name" value="SDRFAMILY"/>
</dbReference>
<sequence>MEISLSGKRVLITGAGRGIGRALAIRVVACGGHAIALSRTQEHLDTLKAECPSVETVTCDLSDWEATREAVEALGPVDCLVNNAGAFIFEPFLEARKESLDTIFNVNFKGAFNVAQVIARGMVERGKGGVIINMSSELGLRTIQGGAIYCSSKAALDHLTRVMTLELGPKGIRVNCVNPTLVETDMSRAVWENPDTAEWIRTRIPMGQFASLDDVVSATLFLLSDHAAMISGVALPVDGGATAR</sequence>
<comment type="caution">
    <text evidence="3">The sequence shown here is derived from an EMBL/GenBank/DDBJ whole genome shotgun (WGS) entry which is preliminary data.</text>
</comment>
<dbReference type="Gene3D" id="3.40.50.720">
    <property type="entry name" value="NAD(P)-binding Rossmann-like Domain"/>
    <property type="match status" value="1"/>
</dbReference>
<dbReference type="InterPro" id="IPR036291">
    <property type="entry name" value="NAD(P)-bd_dom_sf"/>
</dbReference>
<evidence type="ECO:0000313" key="4">
    <source>
        <dbReference type="Proteomes" id="UP000440578"/>
    </source>
</evidence>
<dbReference type="PRINTS" id="PR00081">
    <property type="entry name" value="GDHRDH"/>
</dbReference>
<dbReference type="PANTHER" id="PTHR44252:SF3">
    <property type="entry name" value="D-ERYTHRULOSE REDUCTASE-RELATED"/>
    <property type="match status" value="1"/>
</dbReference>
<dbReference type="InterPro" id="IPR051737">
    <property type="entry name" value="L-xylulose/Carbonyl_redctase"/>
</dbReference>
<dbReference type="EMBL" id="VIIS01001790">
    <property type="protein sequence ID" value="KAF0292847.1"/>
    <property type="molecule type" value="Genomic_DNA"/>
</dbReference>
<dbReference type="GO" id="GO:0005997">
    <property type="term" value="P:xylulose metabolic process"/>
    <property type="evidence" value="ECO:0007669"/>
    <property type="project" value="TreeGrafter"/>
</dbReference>
<reference evidence="3 4" key="1">
    <citation type="submission" date="2019-07" db="EMBL/GenBank/DDBJ databases">
        <title>Draft genome assembly of a fouling barnacle, Amphibalanus amphitrite (Darwin, 1854): The first reference genome for Thecostraca.</title>
        <authorList>
            <person name="Kim W."/>
        </authorList>
    </citation>
    <scope>NUCLEOTIDE SEQUENCE [LARGE SCALE GENOMIC DNA]</scope>
    <source>
        <strain evidence="3">SNU_AA5</strain>
        <tissue evidence="3">Soma without cirri and trophi</tissue>
    </source>
</reference>
<accession>A0A6A4V998</accession>
<name>A0A6A4V998_AMPAM</name>
<comment type="similarity">
    <text evidence="1">Belongs to the short-chain dehydrogenases/reductases (SDR) family.</text>
</comment>
<dbReference type="SUPFAM" id="SSF51735">
    <property type="entry name" value="NAD(P)-binding Rossmann-fold domains"/>
    <property type="match status" value="1"/>
</dbReference>
<dbReference type="AlphaFoldDB" id="A0A6A4V998"/>
<dbReference type="InterPro" id="IPR002347">
    <property type="entry name" value="SDR_fam"/>
</dbReference>
<dbReference type="GO" id="GO:0050038">
    <property type="term" value="F:L-xylulose reductase (NADPH) activity"/>
    <property type="evidence" value="ECO:0007669"/>
    <property type="project" value="TreeGrafter"/>
</dbReference>
<evidence type="ECO:0000256" key="1">
    <source>
        <dbReference type="ARBA" id="ARBA00006484"/>
    </source>
</evidence>
<protein>
    <submittedName>
        <fullName evidence="3">L-xylulose reductase</fullName>
    </submittedName>
</protein>
<evidence type="ECO:0000313" key="3">
    <source>
        <dbReference type="EMBL" id="KAF0292847.1"/>
    </source>
</evidence>
<dbReference type="PANTHER" id="PTHR44252">
    <property type="entry name" value="D-ERYTHRULOSE REDUCTASE"/>
    <property type="match status" value="1"/>
</dbReference>
<gene>
    <name evidence="3" type="primary">DCXR_3</name>
    <name evidence="3" type="ORF">FJT64_009219</name>
</gene>
<proteinExistence type="inferred from homology"/>
<dbReference type="GO" id="GO:0006006">
    <property type="term" value="P:glucose metabolic process"/>
    <property type="evidence" value="ECO:0007669"/>
    <property type="project" value="TreeGrafter"/>
</dbReference>
<keyword evidence="4" id="KW-1185">Reference proteome</keyword>
<evidence type="ECO:0000256" key="2">
    <source>
        <dbReference type="ARBA" id="ARBA00022857"/>
    </source>
</evidence>
<dbReference type="Pfam" id="PF13561">
    <property type="entry name" value="adh_short_C2"/>
    <property type="match status" value="1"/>
</dbReference>
<dbReference type="Proteomes" id="UP000440578">
    <property type="component" value="Unassembled WGS sequence"/>
</dbReference>
<organism evidence="3 4">
    <name type="scientific">Amphibalanus amphitrite</name>
    <name type="common">Striped barnacle</name>
    <name type="synonym">Balanus amphitrite</name>
    <dbReference type="NCBI Taxonomy" id="1232801"/>
    <lineage>
        <taxon>Eukaryota</taxon>
        <taxon>Metazoa</taxon>
        <taxon>Ecdysozoa</taxon>
        <taxon>Arthropoda</taxon>
        <taxon>Crustacea</taxon>
        <taxon>Multicrustacea</taxon>
        <taxon>Cirripedia</taxon>
        <taxon>Thoracica</taxon>
        <taxon>Thoracicalcarea</taxon>
        <taxon>Balanomorpha</taxon>
        <taxon>Balanoidea</taxon>
        <taxon>Balanidae</taxon>
        <taxon>Amphibalaninae</taxon>
        <taxon>Amphibalanus</taxon>
    </lineage>
</organism>
<dbReference type="GO" id="GO:0004090">
    <property type="term" value="F:carbonyl reductase (NADPH) activity"/>
    <property type="evidence" value="ECO:0007669"/>
    <property type="project" value="TreeGrafter"/>
</dbReference>